<sequence>MNLEFAALVFYRVLIVIGGILSIYFGYRLFQIDKQTQGDFGIKKGESYELRLRDVALGVFFALFGAFVLAISLFNGLTFKTYEAVAAPPMDAATATSDRAAASAASQPRASSCMSNRGGLSMMNGC</sequence>
<feature type="transmembrane region" description="Helical" evidence="1">
    <location>
        <begin position="6"/>
        <end position="27"/>
    </location>
</feature>
<proteinExistence type="predicted"/>
<keyword evidence="1" id="KW-0812">Transmembrane</keyword>
<keyword evidence="1" id="KW-1133">Transmembrane helix</keyword>
<keyword evidence="3" id="KW-1185">Reference proteome</keyword>
<evidence type="ECO:0000256" key="1">
    <source>
        <dbReference type="SAM" id="Phobius"/>
    </source>
</evidence>
<name>A0A158I166_CABCO</name>
<evidence type="ECO:0000313" key="2">
    <source>
        <dbReference type="EMBL" id="SAL50043.1"/>
    </source>
</evidence>
<protein>
    <submittedName>
        <fullName evidence="2">Uncharacterized protein</fullName>
    </submittedName>
</protein>
<gene>
    <name evidence="2" type="ORF">AWB70_04010</name>
</gene>
<dbReference type="AlphaFoldDB" id="A0A158I166"/>
<keyword evidence="1" id="KW-0472">Membrane</keyword>
<dbReference type="EMBL" id="FCNY02000010">
    <property type="protein sequence ID" value="SAL50043.1"/>
    <property type="molecule type" value="Genomic_DNA"/>
</dbReference>
<organism evidence="2 3">
    <name type="scientific">Caballeronia cordobensis</name>
    <name type="common">Burkholderia cordobensis</name>
    <dbReference type="NCBI Taxonomy" id="1353886"/>
    <lineage>
        <taxon>Bacteria</taxon>
        <taxon>Pseudomonadati</taxon>
        <taxon>Pseudomonadota</taxon>
        <taxon>Betaproteobacteria</taxon>
        <taxon>Burkholderiales</taxon>
        <taxon>Burkholderiaceae</taxon>
        <taxon>Caballeronia</taxon>
    </lineage>
</organism>
<feature type="transmembrane region" description="Helical" evidence="1">
    <location>
        <begin position="55"/>
        <end position="74"/>
    </location>
</feature>
<dbReference type="RefSeq" id="WP_053572578.1">
    <property type="nucleotide sequence ID" value="NZ_FCNY02000010.1"/>
</dbReference>
<evidence type="ECO:0000313" key="3">
    <source>
        <dbReference type="Proteomes" id="UP000054740"/>
    </source>
</evidence>
<accession>A0A158I166</accession>
<reference evidence="3" key="1">
    <citation type="submission" date="2016-01" db="EMBL/GenBank/DDBJ databases">
        <authorList>
            <person name="Peeters C."/>
        </authorList>
    </citation>
    <scope>NUCLEOTIDE SEQUENCE [LARGE SCALE GENOMIC DNA]</scope>
</reference>
<dbReference type="Proteomes" id="UP000054740">
    <property type="component" value="Unassembled WGS sequence"/>
</dbReference>